<gene>
    <name evidence="3" type="ORF">SAMN04487818_11061</name>
</gene>
<dbReference type="InterPro" id="IPR043504">
    <property type="entry name" value="Peptidase_S1_PA_chymotrypsin"/>
</dbReference>
<name>A0A1H9WC23_9PSEU</name>
<evidence type="ECO:0000313" key="4">
    <source>
        <dbReference type="Proteomes" id="UP000199051"/>
    </source>
</evidence>
<evidence type="ECO:0000259" key="2">
    <source>
        <dbReference type="Pfam" id="PF00089"/>
    </source>
</evidence>
<dbReference type="RefSeq" id="WP_092782510.1">
    <property type="nucleotide sequence ID" value="NZ_FOGI01000010.1"/>
</dbReference>
<dbReference type="GO" id="GO:0006508">
    <property type="term" value="P:proteolysis"/>
    <property type="evidence" value="ECO:0007669"/>
    <property type="project" value="InterPro"/>
</dbReference>
<reference evidence="4" key="1">
    <citation type="submission" date="2016-10" db="EMBL/GenBank/DDBJ databases">
        <authorList>
            <person name="Varghese N."/>
            <person name="Submissions S."/>
        </authorList>
    </citation>
    <scope>NUCLEOTIDE SEQUENCE [LARGE SCALE GENOMIC DNA]</scope>
    <source>
        <strain evidence="4">DSM 44260</strain>
    </source>
</reference>
<dbReference type="AlphaFoldDB" id="A0A1H9WC23"/>
<feature type="domain" description="Peptidase S1" evidence="2">
    <location>
        <begin position="5"/>
        <end position="84"/>
    </location>
</feature>
<dbReference type="Proteomes" id="UP000199051">
    <property type="component" value="Unassembled WGS sequence"/>
</dbReference>
<dbReference type="Pfam" id="PF00089">
    <property type="entry name" value="Trypsin"/>
    <property type="match status" value="1"/>
</dbReference>
<proteinExistence type="predicted"/>
<protein>
    <recommendedName>
        <fullName evidence="2">Peptidase S1 domain-containing protein</fullName>
    </recommendedName>
</protein>
<sequence>MFKLSSTVSQAPISINDSSPAAQASTRLIGFGQTCPQQGCGGASTTLKQLDTRINPDNMCSAGFNASTELCVYSTTSQTACYGDNWQRVGTCARR</sequence>
<evidence type="ECO:0000256" key="1">
    <source>
        <dbReference type="SAM" id="MobiDB-lite"/>
    </source>
</evidence>
<keyword evidence="4" id="KW-1185">Reference proteome</keyword>
<dbReference type="Gene3D" id="2.40.10.10">
    <property type="entry name" value="Trypsin-like serine proteases"/>
    <property type="match status" value="1"/>
</dbReference>
<evidence type="ECO:0000313" key="3">
    <source>
        <dbReference type="EMBL" id="SES31460.1"/>
    </source>
</evidence>
<dbReference type="SUPFAM" id="SSF50494">
    <property type="entry name" value="Trypsin-like serine proteases"/>
    <property type="match status" value="1"/>
</dbReference>
<dbReference type="EMBL" id="FOGI01000010">
    <property type="protein sequence ID" value="SES31460.1"/>
    <property type="molecule type" value="Genomic_DNA"/>
</dbReference>
<dbReference type="STRING" id="155974.SAMN04487818_11061"/>
<dbReference type="GO" id="GO:0004252">
    <property type="term" value="F:serine-type endopeptidase activity"/>
    <property type="evidence" value="ECO:0007669"/>
    <property type="project" value="InterPro"/>
</dbReference>
<organism evidence="3 4">
    <name type="scientific">Actinokineospora terrae</name>
    <dbReference type="NCBI Taxonomy" id="155974"/>
    <lineage>
        <taxon>Bacteria</taxon>
        <taxon>Bacillati</taxon>
        <taxon>Actinomycetota</taxon>
        <taxon>Actinomycetes</taxon>
        <taxon>Pseudonocardiales</taxon>
        <taxon>Pseudonocardiaceae</taxon>
        <taxon>Actinokineospora</taxon>
    </lineage>
</organism>
<feature type="region of interest" description="Disordered" evidence="1">
    <location>
        <begin position="1"/>
        <end position="21"/>
    </location>
</feature>
<dbReference type="InterPro" id="IPR001254">
    <property type="entry name" value="Trypsin_dom"/>
</dbReference>
<dbReference type="InterPro" id="IPR009003">
    <property type="entry name" value="Peptidase_S1_PA"/>
</dbReference>
<accession>A0A1H9WC23</accession>